<keyword evidence="8" id="KW-0472">Membrane</keyword>
<keyword evidence="5" id="KW-1133">Transmembrane helix</keyword>
<dbReference type="Proteomes" id="UP000694570">
    <property type="component" value="Unplaced"/>
</dbReference>
<sequence length="192" mass="21057">MADWARAQSPGAVEEILDRENKRMADTLASKVTRLKSLALDIDRDVEDQNRYLDGMAPHPPPPPACVCCGVAAPCDNARIPPLGLGFHECDGPPHGECEALFHNGEIWARQPEASLWCGHGPDRGLLHPLLPPVKGKDVSQWELVSVGTWDNQGLPLPCVLGSRRSTYKIPLRSDEHGLGIFFLCGWEPLTQ</sequence>
<evidence type="ECO:0000313" key="12">
    <source>
        <dbReference type="Proteomes" id="UP000694570"/>
    </source>
</evidence>
<evidence type="ECO:0000259" key="10">
    <source>
        <dbReference type="PROSITE" id="PS50192"/>
    </source>
</evidence>
<keyword evidence="6" id="KW-0333">Golgi apparatus</keyword>
<evidence type="ECO:0000256" key="5">
    <source>
        <dbReference type="ARBA" id="ARBA00022989"/>
    </source>
</evidence>
<dbReference type="PROSITE" id="PS50192">
    <property type="entry name" value="T_SNARE"/>
    <property type="match status" value="1"/>
</dbReference>
<evidence type="ECO:0000256" key="9">
    <source>
        <dbReference type="ARBA" id="ARBA00046280"/>
    </source>
</evidence>
<dbReference type="CDD" id="cd15853">
    <property type="entry name" value="SNARE_Bet1"/>
    <property type="match status" value="1"/>
</dbReference>
<keyword evidence="2" id="KW-0813">Transport</keyword>
<comment type="subcellular location">
    <subcellularLocation>
        <location evidence="9">Endomembrane system</location>
        <topology evidence="9">Single-pass type IV membrane protein</topology>
    </subcellularLocation>
    <subcellularLocation>
        <location evidence="1">Golgi apparatus membrane</location>
    </subcellularLocation>
</comment>
<organism evidence="11 12">
    <name type="scientific">Sus scrofa</name>
    <name type="common">Pig</name>
    <dbReference type="NCBI Taxonomy" id="9823"/>
    <lineage>
        <taxon>Eukaryota</taxon>
        <taxon>Metazoa</taxon>
        <taxon>Chordata</taxon>
        <taxon>Craniata</taxon>
        <taxon>Vertebrata</taxon>
        <taxon>Euteleostomi</taxon>
        <taxon>Mammalia</taxon>
        <taxon>Eutheria</taxon>
        <taxon>Laurasiatheria</taxon>
        <taxon>Artiodactyla</taxon>
        <taxon>Suina</taxon>
        <taxon>Suidae</taxon>
        <taxon>Sus</taxon>
    </lineage>
</organism>
<dbReference type="Ensembl" id="ENSSSCT00030105271.1">
    <property type="protein sequence ID" value="ENSSSCP00030048970.1"/>
    <property type="gene ID" value="ENSSSCG00030074911.1"/>
</dbReference>
<evidence type="ECO:0000256" key="2">
    <source>
        <dbReference type="ARBA" id="ARBA00022448"/>
    </source>
</evidence>
<protein>
    <recommendedName>
        <fullName evidence="10">t-SNARE coiled-coil homology domain-containing protein</fullName>
    </recommendedName>
</protein>
<dbReference type="AlphaFoldDB" id="A0A8D1CJ79"/>
<feature type="domain" description="T-SNARE coiled-coil homology" evidence="10">
    <location>
        <begin position="15"/>
        <end position="56"/>
    </location>
</feature>
<name>A0A8D1CJ79_PIG</name>
<keyword evidence="4" id="KW-0653">Protein transport</keyword>
<evidence type="ECO:0000256" key="4">
    <source>
        <dbReference type="ARBA" id="ARBA00022927"/>
    </source>
</evidence>
<dbReference type="InterPro" id="IPR039899">
    <property type="entry name" value="BET1_SNARE"/>
</dbReference>
<dbReference type="SUPFAM" id="SSF58038">
    <property type="entry name" value="SNARE fusion complex"/>
    <property type="match status" value="1"/>
</dbReference>
<dbReference type="Gene3D" id="1.20.5.110">
    <property type="match status" value="1"/>
</dbReference>
<keyword evidence="3" id="KW-0812">Transmembrane</keyword>
<evidence type="ECO:0000256" key="3">
    <source>
        <dbReference type="ARBA" id="ARBA00022692"/>
    </source>
</evidence>
<reference evidence="11" key="1">
    <citation type="submission" date="2025-08" db="UniProtKB">
        <authorList>
            <consortium name="Ensembl"/>
        </authorList>
    </citation>
    <scope>IDENTIFICATION</scope>
</reference>
<evidence type="ECO:0000313" key="11">
    <source>
        <dbReference type="Ensembl" id="ENSSSCP00030048970.1"/>
    </source>
</evidence>
<evidence type="ECO:0000256" key="7">
    <source>
        <dbReference type="ARBA" id="ARBA00023054"/>
    </source>
</evidence>
<evidence type="ECO:0000256" key="8">
    <source>
        <dbReference type="ARBA" id="ARBA00023136"/>
    </source>
</evidence>
<accession>A0A8D1CJ79</accession>
<evidence type="ECO:0000256" key="6">
    <source>
        <dbReference type="ARBA" id="ARBA00023034"/>
    </source>
</evidence>
<evidence type="ECO:0000256" key="1">
    <source>
        <dbReference type="ARBA" id="ARBA00004394"/>
    </source>
</evidence>
<dbReference type="GO" id="GO:0015031">
    <property type="term" value="P:protein transport"/>
    <property type="evidence" value="ECO:0007669"/>
    <property type="project" value="UniProtKB-KW"/>
</dbReference>
<proteinExistence type="predicted"/>
<dbReference type="PANTHER" id="PTHR12791">
    <property type="entry name" value="GOLGI SNARE BET1-RELATED"/>
    <property type="match status" value="1"/>
</dbReference>
<dbReference type="GO" id="GO:0000139">
    <property type="term" value="C:Golgi membrane"/>
    <property type="evidence" value="ECO:0007669"/>
    <property type="project" value="UniProtKB-SubCell"/>
</dbReference>
<dbReference type="InterPro" id="IPR000727">
    <property type="entry name" value="T_SNARE_dom"/>
</dbReference>
<keyword evidence="7" id="KW-0175">Coiled coil</keyword>